<gene>
    <name evidence="7" type="ORF">HNR53_000518</name>
</gene>
<evidence type="ECO:0000256" key="1">
    <source>
        <dbReference type="ARBA" id="ARBA00004651"/>
    </source>
</evidence>
<accession>A0A7X0HQT7</accession>
<dbReference type="AlphaFoldDB" id="A0A7X0HQT7"/>
<feature type="transmembrane region" description="Helical" evidence="6">
    <location>
        <begin position="23"/>
        <end position="56"/>
    </location>
</feature>
<dbReference type="InterPro" id="IPR003339">
    <property type="entry name" value="ABC/ECF_trnsptr_transmembrane"/>
</dbReference>
<keyword evidence="2" id="KW-1003">Cell membrane</keyword>
<dbReference type="Proteomes" id="UP000531594">
    <property type="component" value="Unassembled WGS sequence"/>
</dbReference>
<dbReference type="GO" id="GO:0043190">
    <property type="term" value="C:ATP-binding cassette (ABC) transporter complex"/>
    <property type="evidence" value="ECO:0007669"/>
    <property type="project" value="InterPro"/>
</dbReference>
<dbReference type="InterPro" id="IPR052770">
    <property type="entry name" value="Cobalt_transport_CbiQ"/>
</dbReference>
<evidence type="ECO:0000256" key="5">
    <source>
        <dbReference type="ARBA" id="ARBA00023136"/>
    </source>
</evidence>
<feature type="transmembrane region" description="Helical" evidence="6">
    <location>
        <begin position="116"/>
        <end position="141"/>
    </location>
</feature>
<feature type="transmembrane region" description="Helical" evidence="6">
    <location>
        <begin position="62"/>
        <end position="86"/>
    </location>
</feature>
<comment type="caution">
    <text evidence="7">The sequence shown here is derived from an EMBL/GenBank/DDBJ whole genome shotgun (WGS) entry which is preliminary data.</text>
</comment>
<keyword evidence="4 6" id="KW-1133">Transmembrane helix</keyword>
<dbReference type="InterPro" id="IPR012809">
    <property type="entry name" value="ECF_CbiQ"/>
</dbReference>
<dbReference type="NCBIfam" id="TIGR02454">
    <property type="entry name" value="ECF_T_CbiQ"/>
    <property type="match status" value="1"/>
</dbReference>
<feature type="transmembrane region" description="Helical" evidence="6">
    <location>
        <begin position="241"/>
        <end position="261"/>
    </location>
</feature>
<name>A0A7X0HQT7_9BACI</name>
<organism evidence="7 8">
    <name type="scientific">Bacillus benzoevorans</name>
    <dbReference type="NCBI Taxonomy" id="1456"/>
    <lineage>
        <taxon>Bacteria</taxon>
        <taxon>Bacillati</taxon>
        <taxon>Bacillota</taxon>
        <taxon>Bacilli</taxon>
        <taxon>Bacillales</taxon>
        <taxon>Bacillaceae</taxon>
        <taxon>Bacillus</taxon>
    </lineage>
</organism>
<reference evidence="7 8" key="1">
    <citation type="submission" date="2020-08" db="EMBL/GenBank/DDBJ databases">
        <title>Genomic Encyclopedia of Type Strains, Phase IV (KMG-IV): sequencing the most valuable type-strain genomes for metagenomic binning, comparative biology and taxonomic classification.</title>
        <authorList>
            <person name="Goeker M."/>
        </authorList>
    </citation>
    <scope>NUCLEOTIDE SEQUENCE [LARGE SCALE GENOMIC DNA]</scope>
    <source>
        <strain evidence="7 8">DSM 5391</strain>
    </source>
</reference>
<evidence type="ECO:0000256" key="2">
    <source>
        <dbReference type="ARBA" id="ARBA00022475"/>
    </source>
</evidence>
<feature type="transmembrane region" description="Helical" evidence="6">
    <location>
        <begin position="192"/>
        <end position="211"/>
    </location>
</feature>
<evidence type="ECO:0000313" key="8">
    <source>
        <dbReference type="Proteomes" id="UP000531594"/>
    </source>
</evidence>
<dbReference type="RefSeq" id="WP_184522459.1">
    <property type="nucleotide sequence ID" value="NZ_JACHGK010000001.1"/>
</dbReference>
<keyword evidence="8" id="KW-1185">Reference proteome</keyword>
<protein>
    <submittedName>
        <fullName evidence="7">Cobalt/nickel transport system permease protein</fullName>
    </submittedName>
</protein>
<dbReference type="GO" id="GO:0006824">
    <property type="term" value="P:cobalt ion transport"/>
    <property type="evidence" value="ECO:0007669"/>
    <property type="project" value="InterPro"/>
</dbReference>
<keyword evidence="5 6" id="KW-0472">Membrane</keyword>
<evidence type="ECO:0000256" key="4">
    <source>
        <dbReference type="ARBA" id="ARBA00022989"/>
    </source>
</evidence>
<evidence type="ECO:0000313" key="7">
    <source>
        <dbReference type="EMBL" id="MBB6443930.1"/>
    </source>
</evidence>
<feature type="transmembrane region" description="Helical" evidence="6">
    <location>
        <begin position="161"/>
        <end position="180"/>
    </location>
</feature>
<dbReference type="PANTHER" id="PTHR43723:SF1">
    <property type="entry name" value="COBALT TRANSPORT PROTEIN CBIQ"/>
    <property type="match status" value="1"/>
</dbReference>
<sequence length="262" mass="30115">MLLIDKYAYINRLNKIHPAEKMVLTFFLLMFSLAVQDIVVSISIFIVMSSLTIFAAKIPFRYYVKLLLLPVFFLVSSTLTILFSFAQGDIPYSALLWRIEIGNWQIFISESNAEKVISLIFVVLCSISCLYFLILTTPVQAIFQVLRKLKVPALLMELIEITYRFIFVFIESALRIYLAQQSRLGYHSIKQTFHSLASLISAIFAAVFQRARELTVAMDSRGYEGEILFLDEYYQYSLKSWGIITGIIFLIIIVYILFGGLL</sequence>
<keyword evidence="3 6" id="KW-0812">Transmembrane</keyword>
<dbReference type="EMBL" id="JACHGK010000001">
    <property type="protein sequence ID" value="MBB6443930.1"/>
    <property type="molecule type" value="Genomic_DNA"/>
</dbReference>
<dbReference type="Pfam" id="PF02361">
    <property type="entry name" value="CbiQ"/>
    <property type="match status" value="1"/>
</dbReference>
<evidence type="ECO:0000256" key="6">
    <source>
        <dbReference type="SAM" id="Phobius"/>
    </source>
</evidence>
<dbReference type="PANTHER" id="PTHR43723">
    <property type="entry name" value="COBALT TRANSPORT PROTEIN CBIQ"/>
    <property type="match status" value="1"/>
</dbReference>
<comment type="subcellular location">
    <subcellularLocation>
        <location evidence="1">Cell membrane</location>
        <topology evidence="1">Multi-pass membrane protein</topology>
    </subcellularLocation>
</comment>
<dbReference type="CDD" id="cd16914">
    <property type="entry name" value="EcfT"/>
    <property type="match status" value="1"/>
</dbReference>
<evidence type="ECO:0000256" key="3">
    <source>
        <dbReference type="ARBA" id="ARBA00022692"/>
    </source>
</evidence>
<proteinExistence type="predicted"/>